<comment type="caution">
    <text evidence="1">The sequence shown here is derived from an EMBL/GenBank/DDBJ whole genome shotgun (WGS) entry which is preliminary data.</text>
</comment>
<organism evidence="1 2">
    <name type="scientific">Sphaerodactylus townsendi</name>
    <dbReference type="NCBI Taxonomy" id="933632"/>
    <lineage>
        <taxon>Eukaryota</taxon>
        <taxon>Metazoa</taxon>
        <taxon>Chordata</taxon>
        <taxon>Craniata</taxon>
        <taxon>Vertebrata</taxon>
        <taxon>Euteleostomi</taxon>
        <taxon>Lepidosauria</taxon>
        <taxon>Squamata</taxon>
        <taxon>Bifurcata</taxon>
        <taxon>Gekkota</taxon>
        <taxon>Sphaerodactylidae</taxon>
        <taxon>Sphaerodactylus</taxon>
    </lineage>
</organism>
<dbReference type="Proteomes" id="UP000827872">
    <property type="component" value="Linkage Group LG01"/>
</dbReference>
<evidence type="ECO:0000313" key="2">
    <source>
        <dbReference type="Proteomes" id="UP000827872"/>
    </source>
</evidence>
<gene>
    <name evidence="1" type="ORF">K3G42_019954</name>
</gene>
<protein>
    <submittedName>
        <fullName evidence="1">Uncharacterized protein</fullName>
    </submittedName>
</protein>
<sequence>MLDLHSFWGQEKIQEALGTFHRNTDKHERIARWMVSRRHKYSVVECYTKIVFLQQDYKRVVAYSNQSGNPSAAYPFYKELHCILREEASIKPKTMPRSLNLQVVKEGWVEDLFEGKTVFSEELIGLRGVN</sequence>
<reference evidence="1" key="1">
    <citation type="submission" date="2021-08" db="EMBL/GenBank/DDBJ databases">
        <title>The first chromosome-level gecko genome reveals the dynamic sex chromosomes of Neotropical dwarf geckos (Sphaerodactylidae: Sphaerodactylus).</title>
        <authorList>
            <person name="Pinto B.J."/>
            <person name="Keating S.E."/>
            <person name="Gamble T."/>
        </authorList>
    </citation>
    <scope>NUCLEOTIDE SEQUENCE</scope>
    <source>
        <strain evidence="1">TG3544</strain>
    </source>
</reference>
<dbReference type="EMBL" id="CM037614">
    <property type="protein sequence ID" value="KAH8016596.1"/>
    <property type="molecule type" value="Genomic_DNA"/>
</dbReference>
<keyword evidence="2" id="KW-1185">Reference proteome</keyword>
<evidence type="ECO:0000313" key="1">
    <source>
        <dbReference type="EMBL" id="KAH8016596.1"/>
    </source>
</evidence>
<name>A0ACB8GBB8_9SAUR</name>
<proteinExistence type="predicted"/>
<accession>A0ACB8GBB8</accession>